<sequence length="137" mass="15072">MRFTEHEMTAALQGAVRAALAEDPDQAQALWDGMEKFARFQTLTLVGDQVLPVLVALPDVVVGTGTRAEYDDETVAQVAAPLLAAEWDRSQGDGSWDAQPEEDREAYLDHRVGLVQEVLSHMPPRQDPDALIVPDHL</sequence>
<organism evidence="1">
    <name type="scientific">freshwater metagenome</name>
    <dbReference type="NCBI Taxonomy" id="449393"/>
    <lineage>
        <taxon>unclassified sequences</taxon>
        <taxon>metagenomes</taxon>
        <taxon>ecological metagenomes</taxon>
    </lineage>
</organism>
<name>A0A6J6SR85_9ZZZZ</name>
<dbReference type="AlphaFoldDB" id="A0A6J6SR85"/>
<reference evidence="1" key="1">
    <citation type="submission" date="2020-05" db="EMBL/GenBank/DDBJ databases">
        <authorList>
            <person name="Chiriac C."/>
            <person name="Salcher M."/>
            <person name="Ghai R."/>
            <person name="Kavagutti S V."/>
        </authorList>
    </citation>
    <scope>NUCLEOTIDE SEQUENCE</scope>
</reference>
<proteinExistence type="predicted"/>
<evidence type="ECO:0000313" key="1">
    <source>
        <dbReference type="EMBL" id="CAB4736679.1"/>
    </source>
</evidence>
<gene>
    <name evidence="1" type="ORF">UFOPK2761_00959</name>
</gene>
<accession>A0A6J6SR85</accession>
<dbReference type="EMBL" id="CAEZYQ010000006">
    <property type="protein sequence ID" value="CAB4736679.1"/>
    <property type="molecule type" value="Genomic_DNA"/>
</dbReference>
<protein>
    <submittedName>
        <fullName evidence="1">Unannotated protein</fullName>
    </submittedName>
</protein>